<sequence length="118" mass="14101">MNTEEIVSDWFHKWEKGHYRDLPLTDDFRHTSPFGTIEGKDAYLKIVEENKDKFLGQTFEIHDGFYGENHACVRYTARQGPDFLLDVSEWYYFEGELIDRIVAYYHIGEIRSERQLKS</sequence>
<proteinExistence type="predicted"/>
<evidence type="ECO:0000313" key="2">
    <source>
        <dbReference type="EMBL" id="GGD40204.1"/>
    </source>
</evidence>
<gene>
    <name evidence="2" type="ORF">GCM10011361_04140</name>
</gene>
<dbReference type="Proteomes" id="UP000625780">
    <property type="component" value="Unassembled WGS sequence"/>
</dbReference>
<evidence type="ECO:0000259" key="1">
    <source>
        <dbReference type="Pfam" id="PF12680"/>
    </source>
</evidence>
<dbReference type="Gene3D" id="3.10.450.50">
    <property type="match status" value="1"/>
</dbReference>
<evidence type="ECO:0000313" key="3">
    <source>
        <dbReference type="Proteomes" id="UP000625780"/>
    </source>
</evidence>
<dbReference type="SUPFAM" id="SSF54427">
    <property type="entry name" value="NTF2-like"/>
    <property type="match status" value="1"/>
</dbReference>
<accession>A0ABQ1QR61</accession>
<keyword evidence="3" id="KW-1185">Reference proteome</keyword>
<feature type="domain" description="SnoaL-like" evidence="1">
    <location>
        <begin position="8"/>
        <end position="99"/>
    </location>
</feature>
<comment type="caution">
    <text evidence="2">The sequence shown here is derived from an EMBL/GenBank/DDBJ whole genome shotgun (WGS) entry which is preliminary data.</text>
</comment>
<reference evidence="3" key="1">
    <citation type="journal article" date="2019" name="Int. J. Syst. Evol. Microbiol.">
        <title>The Global Catalogue of Microorganisms (GCM) 10K type strain sequencing project: providing services to taxonomists for standard genome sequencing and annotation.</title>
        <authorList>
            <consortium name="The Broad Institute Genomics Platform"/>
            <consortium name="The Broad Institute Genome Sequencing Center for Infectious Disease"/>
            <person name="Wu L."/>
            <person name="Ma J."/>
        </authorList>
    </citation>
    <scope>NUCLEOTIDE SEQUENCE [LARGE SCALE GENOMIC DNA]</scope>
    <source>
        <strain evidence="3">CGMCC 1.12606</strain>
    </source>
</reference>
<organism evidence="2 3">
    <name type="scientific">Muriicola marianensis</name>
    <dbReference type="NCBI Taxonomy" id="1324801"/>
    <lineage>
        <taxon>Bacteria</taxon>
        <taxon>Pseudomonadati</taxon>
        <taxon>Bacteroidota</taxon>
        <taxon>Flavobacteriia</taxon>
        <taxon>Flavobacteriales</taxon>
        <taxon>Flavobacteriaceae</taxon>
        <taxon>Muriicola</taxon>
    </lineage>
</organism>
<dbReference type="InterPro" id="IPR037401">
    <property type="entry name" value="SnoaL-like"/>
</dbReference>
<dbReference type="RefSeq" id="WP_188369045.1">
    <property type="nucleotide sequence ID" value="NZ_BMFH01000001.1"/>
</dbReference>
<dbReference type="EMBL" id="BMFH01000001">
    <property type="protein sequence ID" value="GGD40204.1"/>
    <property type="molecule type" value="Genomic_DNA"/>
</dbReference>
<dbReference type="Pfam" id="PF12680">
    <property type="entry name" value="SnoaL_2"/>
    <property type="match status" value="1"/>
</dbReference>
<protein>
    <recommendedName>
        <fullName evidence="1">SnoaL-like domain-containing protein</fullName>
    </recommendedName>
</protein>
<name>A0ABQ1QR61_9FLAO</name>
<dbReference type="InterPro" id="IPR032710">
    <property type="entry name" value="NTF2-like_dom_sf"/>
</dbReference>